<keyword evidence="3 7" id="KW-0812">Transmembrane</keyword>
<comment type="caution">
    <text evidence="9">The sequence shown here is derived from an EMBL/GenBank/DDBJ whole genome shotgun (WGS) entry which is preliminary data.</text>
</comment>
<evidence type="ECO:0000256" key="3">
    <source>
        <dbReference type="ARBA" id="ARBA00022692"/>
    </source>
</evidence>
<keyword evidence="2" id="KW-0813">Transport</keyword>
<dbReference type="EMBL" id="JASCSA010000096">
    <property type="protein sequence ID" value="MDI5886225.1"/>
    <property type="molecule type" value="Genomic_DNA"/>
</dbReference>
<name>A0ABT6UU35_9GAMM</name>
<gene>
    <name evidence="9" type="ORF">QLT01_17965</name>
</gene>
<proteinExistence type="predicted"/>
<organism evidence="9 10">
    <name type="scientific">Cobetia amphilecti</name>
    <dbReference type="NCBI Taxonomy" id="1055104"/>
    <lineage>
        <taxon>Bacteria</taxon>
        <taxon>Pseudomonadati</taxon>
        <taxon>Pseudomonadota</taxon>
        <taxon>Gammaproteobacteria</taxon>
        <taxon>Oceanospirillales</taxon>
        <taxon>Halomonadaceae</taxon>
        <taxon>Cobetia</taxon>
    </lineage>
</organism>
<dbReference type="InterPro" id="IPR051679">
    <property type="entry name" value="DASS-Related_Transporters"/>
</dbReference>
<dbReference type="Pfam" id="PF03600">
    <property type="entry name" value="CitMHS"/>
    <property type="match status" value="1"/>
</dbReference>
<protein>
    <submittedName>
        <fullName evidence="9">SLC13 family permease</fullName>
    </submittedName>
</protein>
<feature type="non-terminal residue" evidence="9">
    <location>
        <position position="77"/>
    </location>
</feature>
<dbReference type="Proteomes" id="UP001229025">
    <property type="component" value="Unassembled WGS sequence"/>
</dbReference>
<evidence type="ECO:0000256" key="7">
    <source>
        <dbReference type="SAM" id="Phobius"/>
    </source>
</evidence>
<comment type="subcellular location">
    <subcellularLocation>
        <location evidence="1">Membrane</location>
        <topology evidence="1">Multi-pass membrane protein</topology>
    </subcellularLocation>
</comment>
<dbReference type="RefSeq" id="WP_284727735.1">
    <property type="nucleotide sequence ID" value="NZ_JASCSA010000096.1"/>
</dbReference>
<feature type="transmembrane region" description="Helical" evidence="7">
    <location>
        <begin position="47"/>
        <end position="74"/>
    </location>
</feature>
<evidence type="ECO:0000259" key="8">
    <source>
        <dbReference type="Pfam" id="PF03600"/>
    </source>
</evidence>
<evidence type="ECO:0000256" key="4">
    <source>
        <dbReference type="ARBA" id="ARBA00022737"/>
    </source>
</evidence>
<dbReference type="PANTHER" id="PTHR43652:SF2">
    <property type="entry name" value="BASIC AMINO ACID ANTIPORTER YFCC-RELATED"/>
    <property type="match status" value="1"/>
</dbReference>
<sequence>SQARASIDGSVLVVIAAALGLGQAMTDSGAAQMVADQLMQLGGGSPLLMLALVYLTTTLFTEIITNNAAAVLMFPIA</sequence>
<accession>A0ABT6UU35</accession>
<keyword evidence="6 7" id="KW-0472">Membrane</keyword>
<evidence type="ECO:0000313" key="9">
    <source>
        <dbReference type="EMBL" id="MDI5886225.1"/>
    </source>
</evidence>
<keyword evidence="4" id="KW-0677">Repeat</keyword>
<feature type="domain" description="Citrate transporter-like" evidence="8">
    <location>
        <begin position="2"/>
        <end position="77"/>
    </location>
</feature>
<evidence type="ECO:0000256" key="1">
    <source>
        <dbReference type="ARBA" id="ARBA00004141"/>
    </source>
</evidence>
<keyword evidence="10" id="KW-1185">Reference proteome</keyword>
<evidence type="ECO:0000256" key="6">
    <source>
        <dbReference type="ARBA" id="ARBA00023136"/>
    </source>
</evidence>
<evidence type="ECO:0000256" key="5">
    <source>
        <dbReference type="ARBA" id="ARBA00022989"/>
    </source>
</evidence>
<feature type="non-terminal residue" evidence="9">
    <location>
        <position position="1"/>
    </location>
</feature>
<evidence type="ECO:0000313" key="10">
    <source>
        <dbReference type="Proteomes" id="UP001229025"/>
    </source>
</evidence>
<dbReference type="PANTHER" id="PTHR43652">
    <property type="entry name" value="BASIC AMINO ACID ANTIPORTER YFCC-RELATED"/>
    <property type="match status" value="1"/>
</dbReference>
<evidence type="ECO:0000256" key="2">
    <source>
        <dbReference type="ARBA" id="ARBA00022448"/>
    </source>
</evidence>
<dbReference type="InterPro" id="IPR004680">
    <property type="entry name" value="Cit_transptr-like_dom"/>
</dbReference>
<keyword evidence="5 7" id="KW-1133">Transmembrane helix</keyword>
<reference evidence="10" key="1">
    <citation type="submission" date="2023-07" db="EMBL/GenBank/DDBJ databases">
        <title>Genome-based characterization of strain KMM 296 and proposal for reclassification of Cobetia litoralis and Cobetia pacifica, and emended description of the species Cobetia amphilecti and Cobetia marina.</title>
        <authorList>
            <person name="Balabanova L."/>
            <person name="Nedashkovskaya O."/>
        </authorList>
    </citation>
    <scope>NUCLEOTIDE SEQUENCE [LARGE SCALE GENOMIC DNA]</scope>
    <source>
        <strain evidence="10">NRIC 0815</strain>
    </source>
</reference>